<keyword evidence="4" id="KW-0914">Notch signaling pathway</keyword>
<dbReference type="EMBL" id="WHWC01000011">
    <property type="protein sequence ID" value="KAG8373646.1"/>
    <property type="molecule type" value="Genomic_DNA"/>
</dbReference>
<evidence type="ECO:0000313" key="10">
    <source>
        <dbReference type="Proteomes" id="UP000826271"/>
    </source>
</evidence>
<dbReference type="InterPro" id="IPR019379">
    <property type="entry name" value="Gamma_Secretase_Asp_P_PEN2"/>
</dbReference>
<evidence type="ECO:0000256" key="5">
    <source>
        <dbReference type="ARBA" id="ARBA00022989"/>
    </source>
</evidence>
<comment type="similarity">
    <text evidence="2">Belongs to the PEN-2 family.</text>
</comment>
<keyword evidence="3 8" id="KW-0812">Transmembrane</keyword>
<accession>A0AAV6WRJ5</accession>
<reference evidence="9" key="1">
    <citation type="submission" date="2019-10" db="EMBL/GenBank/DDBJ databases">
        <authorList>
            <person name="Zhang R."/>
            <person name="Pan Y."/>
            <person name="Wang J."/>
            <person name="Ma R."/>
            <person name="Yu S."/>
        </authorList>
    </citation>
    <scope>NUCLEOTIDE SEQUENCE</scope>
    <source>
        <strain evidence="9">LA-IB0</strain>
        <tissue evidence="9">Leaf</tissue>
    </source>
</reference>
<dbReference type="AlphaFoldDB" id="A0AAV6WRJ5"/>
<evidence type="ECO:0000256" key="1">
    <source>
        <dbReference type="ARBA" id="ARBA00004141"/>
    </source>
</evidence>
<dbReference type="PANTHER" id="PTHR16318:SF0">
    <property type="entry name" value="GAMMA-SECRETASE SUBUNIT PEN-2"/>
    <property type="match status" value="1"/>
</dbReference>
<feature type="region of interest" description="Disordered" evidence="7">
    <location>
        <begin position="1"/>
        <end position="35"/>
    </location>
</feature>
<dbReference type="Proteomes" id="UP000826271">
    <property type="component" value="Unassembled WGS sequence"/>
</dbReference>
<comment type="caution">
    <text evidence="9">The sequence shown here is derived from an EMBL/GenBank/DDBJ whole genome shotgun (WGS) entry which is preliminary data.</text>
</comment>
<dbReference type="PANTHER" id="PTHR16318">
    <property type="entry name" value="GAMMA-SECRETASE SUBUNIT PEN-2"/>
    <property type="match status" value="1"/>
</dbReference>
<dbReference type="GO" id="GO:0070765">
    <property type="term" value="C:gamma-secretase complex"/>
    <property type="evidence" value="ECO:0007669"/>
    <property type="project" value="TreeGrafter"/>
</dbReference>
<evidence type="ECO:0000256" key="2">
    <source>
        <dbReference type="ARBA" id="ARBA00009607"/>
    </source>
</evidence>
<proteinExistence type="inferred from homology"/>
<keyword evidence="10" id="KW-1185">Reference proteome</keyword>
<sequence>MENDSRNPTSSDLHANHAAVLPTINDPSPPSRRISVPAEWPTIDGPLGLSNEDSLTYARRFFQLGFLCLPFLWAVNCFYFWPILRHPQSHHSHPHLRR</sequence>
<evidence type="ECO:0000256" key="3">
    <source>
        <dbReference type="ARBA" id="ARBA00022692"/>
    </source>
</evidence>
<evidence type="ECO:0000256" key="7">
    <source>
        <dbReference type="SAM" id="MobiDB-lite"/>
    </source>
</evidence>
<evidence type="ECO:0008006" key="11">
    <source>
        <dbReference type="Google" id="ProtNLM"/>
    </source>
</evidence>
<dbReference type="GO" id="GO:0007219">
    <property type="term" value="P:Notch signaling pathway"/>
    <property type="evidence" value="ECO:0007669"/>
    <property type="project" value="UniProtKB-KW"/>
</dbReference>
<gene>
    <name evidence="9" type="ORF">BUALT_Bualt11G0045900</name>
</gene>
<feature type="compositionally biased region" description="Polar residues" evidence="7">
    <location>
        <begin position="1"/>
        <end position="13"/>
    </location>
</feature>
<evidence type="ECO:0000313" key="9">
    <source>
        <dbReference type="EMBL" id="KAG8373646.1"/>
    </source>
</evidence>
<evidence type="ECO:0000256" key="8">
    <source>
        <dbReference type="SAM" id="Phobius"/>
    </source>
</evidence>
<keyword evidence="5 8" id="KW-1133">Transmembrane helix</keyword>
<evidence type="ECO:0000256" key="4">
    <source>
        <dbReference type="ARBA" id="ARBA00022976"/>
    </source>
</evidence>
<protein>
    <recommendedName>
        <fullName evidence="11">Gamma-secretase subunit PEN-2</fullName>
    </recommendedName>
</protein>
<name>A0AAV6WRJ5_9LAMI</name>
<dbReference type="Pfam" id="PF10251">
    <property type="entry name" value="PEN-2"/>
    <property type="match status" value="1"/>
</dbReference>
<feature type="transmembrane region" description="Helical" evidence="8">
    <location>
        <begin position="61"/>
        <end position="81"/>
    </location>
</feature>
<comment type="subcellular location">
    <subcellularLocation>
        <location evidence="1">Membrane</location>
        <topology evidence="1">Multi-pass membrane protein</topology>
    </subcellularLocation>
</comment>
<keyword evidence="6 8" id="KW-0472">Membrane</keyword>
<organism evidence="9 10">
    <name type="scientific">Buddleja alternifolia</name>
    <dbReference type="NCBI Taxonomy" id="168488"/>
    <lineage>
        <taxon>Eukaryota</taxon>
        <taxon>Viridiplantae</taxon>
        <taxon>Streptophyta</taxon>
        <taxon>Embryophyta</taxon>
        <taxon>Tracheophyta</taxon>
        <taxon>Spermatophyta</taxon>
        <taxon>Magnoliopsida</taxon>
        <taxon>eudicotyledons</taxon>
        <taxon>Gunneridae</taxon>
        <taxon>Pentapetalae</taxon>
        <taxon>asterids</taxon>
        <taxon>lamiids</taxon>
        <taxon>Lamiales</taxon>
        <taxon>Scrophulariaceae</taxon>
        <taxon>Buddlejeae</taxon>
        <taxon>Buddleja</taxon>
    </lineage>
</organism>
<evidence type="ECO:0000256" key="6">
    <source>
        <dbReference type="ARBA" id="ARBA00023136"/>
    </source>
</evidence>